<feature type="region of interest" description="Disordered" evidence="1">
    <location>
        <begin position="1"/>
        <end position="35"/>
    </location>
</feature>
<comment type="caution">
    <text evidence="2">The sequence shown here is derived from an EMBL/GenBank/DDBJ whole genome shotgun (WGS) entry which is preliminary data.</text>
</comment>
<feature type="compositionally biased region" description="Low complexity" evidence="1">
    <location>
        <begin position="14"/>
        <end position="25"/>
    </location>
</feature>
<proteinExistence type="predicted"/>
<reference evidence="2 3" key="1">
    <citation type="journal article" date="2020" name="Fungal Divers.">
        <title>Resolving the Mortierellaceae phylogeny through synthesis of multi-gene phylogenetics and phylogenomics.</title>
        <authorList>
            <person name="Vandepol N."/>
            <person name="Liber J."/>
            <person name="Desiro A."/>
            <person name="Na H."/>
            <person name="Kennedy M."/>
            <person name="Barry K."/>
            <person name="Grigoriev I.V."/>
            <person name="Miller A.N."/>
            <person name="O'Donnell K."/>
            <person name="Stajich J.E."/>
            <person name="Bonito G."/>
        </authorList>
    </citation>
    <scope>NUCLEOTIDE SEQUENCE [LARGE SCALE GENOMIC DNA]</scope>
    <source>
        <strain evidence="2 3">AD045</strain>
    </source>
</reference>
<evidence type="ECO:0008006" key="4">
    <source>
        <dbReference type="Google" id="ProtNLM"/>
    </source>
</evidence>
<dbReference type="Proteomes" id="UP001194696">
    <property type="component" value="Unassembled WGS sequence"/>
</dbReference>
<evidence type="ECO:0000256" key="1">
    <source>
        <dbReference type="SAM" id="MobiDB-lite"/>
    </source>
</evidence>
<evidence type="ECO:0000313" key="3">
    <source>
        <dbReference type="Proteomes" id="UP001194696"/>
    </source>
</evidence>
<feature type="compositionally biased region" description="Basic and acidic residues" evidence="1">
    <location>
        <begin position="1"/>
        <end position="13"/>
    </location>
</feature>
<dbReference type="EMBL" id="JAAAIM010002647">
    <property type="protein sequence ID" value="KAG0271832.1"/>
    <property type="molecule type" value="Genomic_DNA"/>
</dbReference>
<organism evidence="2 3">
    <name type="scientific">Linnemannia gamsii</name>
    <dbReference type="NCBI Taxonomy" id="64522"/>
    <lineage>
        <taxon>Eukaryota</taxon>
        <taxon>Fungi</taxon>
        <taxon>Fungi incertae sedis</taxon>
        <taxon>Mucoromycota</taxon>
        <taxon>Mortierellomycotina</taxon>
        <taxon>Mortierellomycetes</taxon>
        <taxon>Mortierellales</taxon>
        <taxon>Mortierellaceae</taxon>
        <taxon>Linnemannia</taxon>
    </lineage>
</organism>
<gene>
    <name evidence="2" type="ORF">BGZ96_005604</name>
</gene>
<protein>
    <recommendedName>
        <fullName evidence="4">Integrase</fullName>
    </recommendedName>
</protein>
<keyword evidence="3" id="KW-1185">Reference proteome</keyword>
<evidence type="ECO:0000313" key="2">
    <source>
        <dbReference type="EMBL" id="KAG0271832.1"/>
    </source>
</evidence>
<sequence>SNLVTHHPEHGDDSTNTPSTVSSSGSKRKRTRSPVKESDLVIDGLELKRRRLAANGYDTTVIDILTRSETEIRKQARYSHIQKAYHTWCQDNELDPFIANPSNRSSTVAAYRAQVLAIFDDKAAFDNNDTFSQFFKILRANETDNSTDFDLDLSPIITHLRSFTSNEDMSTEELTQKLCWLLGMCAFLRPSDIERIDLDNCRVNDDFISLHIISVPHPTISSLRYNPLIRQVKSPELHIGSQRISKHISAVMSHVQVPPGHRLPKARAAGSTHAAKNGVSVDDIVAQGN</sequence>
<feature type="non-terminal residue" evidence="2">
    <location>
        <position position="1"/>
    </location>
</feature>
<name>A0ABQ7JH81_9FUNG</name>
<accession>A0ABQ7JH81</accession>